<dbReference type="CDD" id="cd12379">
    <property type="entry name" value="RRM2_I_PABPs"/>
    <property type="match status" value="1"/>
</dbReference>
<reference evidence="10 11" key="1">
    <citation type="submission" date="2015-01" db="EMBL/GenBank/DDBJ databases">
        <title>Evolution of Trichinella species and genotypes.</title>
        <authorList>
            <person name="Korhonen P.K."/>
            <person name="Edoardo P."/>
            <person name="Giuseppe L.R."/>
            <person name="Gasser R.B."/>
        </authorList>
    </citation>
    <scope>NUCLEOTIDE SEQUENCE [LARGE SCALE GENOMIC DNA]</scope>
    <source>
        <strain evidence="10">ISS2496</strain>
    </source>
</reference>
<comment type="subcellular location">
    <subcellularLocation>
        <location evidence="1 7">Cytoplasm</location>
    </subcellularLocation>
</comment>
<organism evidence="10 11">
    <name type="scientific">Trichinella patagoniensis</name>
    <dbReference type="NCBI Taxonomy" id="990121"/>
    <lineage>
        <taxon>Eukaryota</taxon>
        <taxon>Metazoa</taxon>
        <taxon>Ecdysozoa</taxon>
        <taxon>Nematoda</taxon>
        <taxon>Enoplea</taxon>
        <taxon>Dorylaimia</taxon>
        <taxon>Trichinellida</taxon>
        <taxon>Trichinellidae</taxon>
        <taxon>Trichinella</taxon>
    </lineage>
</organism>
<dbReference type="InterPro" id="IPR012677">
    <property type="entry name" value="Nucleotide-bd_a/b_plait_sf"/>
</dbReference>
<dbReference type="CDD" id="cd12378">
    <property type="entry name" value="RRM1_I_PABPs"/>
    <property type="match status" value="1"/>
</dbReference>
<comment type="function">
    <text evidence="7">Binds the poly(A) tail of mRNA.</text>
</comment>
<protein>
    <recommendedName>
        <fullName evidence="7">Polyadenylate-binding protein</fullName>
        <shortName evidence="7">PABP</shortName>
    </recommendedName>
</protein>
<dbReference type="Pfam" id="PF00076">
    <property type="entry name" value="RRM_1"/>
    <property type="match status" value="4"/>
</dbReference>
<dbReference type="Gene3D" id="1.10.1900.10">
    <property type="entry name" value="c-terminal domain of poly(a) binding protein"/>
    <property type="match status" value="1"/>
</dbReference>
<evidence type="ECO:0000256" key="2">
    <source>
        <dbReference type="ARBA" id="ARBA00008557"/>
    </source>
</evidence>
<name>A0A0V1AH23_9BILA</name>
<sequence>MTTAIAQNFAMASLYVGDLHPDVTEAMLFEKFSHAGPVLSIRVCRDAVTRRSLGYAYVNYQQTPDAERALDTMNFDPVFGRPIRIMWSQRDPSLRRSGVGNVFIKNLDKDIDHKAIYDTFSNFGNILSCKVATDENGVSKGYGFVHFETEESAQKAIDKINGMLLDGKKVYVGKFIPRAQRMREIGETTRKFTNVYVKNFDENFTDQCLVDLFSKFGKIQSCVVMKEDDKSKGFGFVSFENPEDAEAAVKEMNEYQLPSGKKLYVGRAQKKAERQAELKRRYEMLKLERIQQYEGVNLYLKNLDDSVDDAQLRKAFEKFGVITSAKVMTDEKGQSKGFGFVCFSSPDEATRAVSEMNNQKLGNKPLYVALAQRKEDRKAQLASQLVQRVNALRFQTVGMGQMYSGSGYFFPTMPQAGPRAYLTALPAGAPQVRATPRWMSSPTMGRGQAMPPNILTQYPQGLARPRGPAIATAAVTTNVRPQSGNPQLARTLTATQVLPQPRYAMDFRFSAAPAATTRQQLTPAGPTIMIQQPRPGLAPVPAAPAPAAPPAFKFPAAAAAAAAARNITPAAQQFQAAAQLQHGIMVHGHEPLTSSMLSSAPPQEQKQMLGERLFPLIMEIHKDLAGKITGMLLEMDNGELLNMLESPDLLNAKVTEAVRVTIGGTMSHDDVNRKTSVFLHQVALQFLNSAPMLACDCYRKCATLRKKSSNRFAQKYAQCDGCGALLIAGISGSFRKTMQIKLGRRLLKIRRRLQYNNSGGISKFESSLLERWNRRRGALVLQCKFCSTLKRLRWLKSDPDLVLRWNSKRFTRVEKKLSSAKRRKVACSKLQLLLKSNDNNRPPASCDLSTFLNSVGHSAAGPSAQ</sequence>
<feature type="domain" description="RRM" evidence="8">
    <location>
        <begin position="296"/>
        <end position="373"/>
    </location>
</feature>
<evidence type="ECO:0000256" key="5">
    <source>
        <dbReference type="ARBA" id="ARBA00022884"/>
    </source>
</evidence>
<dbReference type="FunFam" id="3.30.70.330:FF:000021">
    <property type="entry name" value="Polyadenylate-binding protein"/>
    <property type="match status" value="1"/>
</dbReference>
<dbReference type="Proteomes" id="UP000054783">
    <property type="component" value="Unassembled WGS sequence"/>
</dbReference>
<evidence type="ECO:0000256" key="3">
    <source>
        <dbReference type="ARBA" id="ARBA00022490"/>
    </source>
</evidence>
<dbReference type="CDD" id="cd12380">
    <property type="entry name" value="RRM3_I_PABPs"/>
    <property type="match status" value="1"/>
</dbReference>
<dbReference type="SMART" id="SM00360">
    <property type="entry name" value="RRM"/>
    <property type="match status" value="4"/>
</dbReference>
<dbReference type="PANTHER" id="PTHR24012">
    <property type="entry name" value="RNA BINDING PROTEIN"/>
    <property type="match status" value="1"/>
</dbReference>
<dbReference type="NCBIfam" id="TIGR01628">
    <property type="entry name" value="PABP-1234"/>
    <property type="match status" value="1"/>
</dbReference>
<dbReference type="Gene3D" id="3.30.70.330">
    <property type="match status" value="4"/>
</dbReference>
<dbReference type="InterPro" id="IPR002004">
    <property type="entry name" value="PABP_HYD_C"/>
</dbReference>
<dbReference type="FunFam" id="3.30.70.330:FF:000003">
    <property type="entry name" value="Polyadenylate-binding protein"/>
    <property type="match status" value="1"/>
</dbReference>
<dbReference type="STRING" id="990121.A0A0V1AH23"/>
<dbReference type="InterPro" id="IPR045305">
    <property type="entry name" value="RRM2_I_PABPs"/>
</dbReference>
<dbReference type="Pfam" id="PF00658">
    <property type="entry name" value="MLLE"/>
    <property type="match status" value="1"/>
</dbReference>
<keyword evidence="4" id="KW-0677">Repeat</keyword>
<dbReference type="SMART" id="SM00361">
    <property type="entry name" value="RRM_1"/>
    <property type="match status" value="3"/>
</dbReference>
<dbReference type="SMART" id="SM00517">
    <property type="entry name" value="PolyA"/>
    <property type="match status" value="1"/>
</dbReference>
<dbReference type="AlphaFoldDB" id="A0A0V1AH23"/>
<dbReference type="FunFam" id="3.30.70.330:FF:000091">
    <property type="entry name" value="Polyadenylate-binding protein"/>
    <property type="match status" value="1"/>
</dbReference>
<feature type="domain" description="RRM" evidence="8">
    <location>
        <begin position="193"/>
        <end position="270"/>
    </location>
</feature>
<dbReference type="InterPro" id="IPR006515">
    <property type="entry name" value="PABP_1234"/>
</dbReference>
<evidence type="ECO:0000256" key="1">
    <source>
        <dbReference type="ARBA" id="ARBA00004496"/>
    </source>
</evidence>
<keyword evidence="11" id="KW-1185">Reference proteome</keyword>
<feature type="domain" description="PABC" evidence="9">
    <location>
        <begin position="589"/>
        <end position="666"/>
    </location>
</feature>
<comment type="similarity">
    <text evidence="2 7">Belongs to the polyadenylate-binding protein type-1 family.</text>
</comment>
<evidence type="ECO:0000259" key="8">
    <source>
        <dbReference type="PROSITE" id="PS50102"/>
    </source>
</evidence>
<evidence type="ECO:0000256" key="6">
    <source>
        <dbReference type="PROSITE-ProRule" id="PRU00176"/>
    </source>
</evidence>
<dbReference type="CDD" id="cd12381">
    <property type="entry name" value="RRM4_I_PABPs"/>
    <property type="match status" value="1"/>
</dbReference>
<keyword evidence="5 6" id="KW-0694">RNA-binding</keyword>
<dbReference type="SUPFAM" id="SSF54928">
    <property type="entry name" value="RNA-binding domain, RBD"/>
    <property type="match status" value="2"/>
</dbReference>
<dbReference type="FunFam" id="1.10.1900.10:FF:000004">
    <property type="entry name" value="Polyadenylate-binding protein"/>
    <property type="match status" value="1"/>
</dbReference>
<dbReference type="EMBL" id="JYDQ01000002">
    <property type="protein sequence ID" value="KRY23753.1"/>
    <property type="molecule type" value="Genomic_DNA"/>
</dbReference>
<accession>A0A0V1AH23</accession>
<evidence type="ECO:0000259" key="9">
    <source>
        <dbReference type="PROSITE" id="PS51309"/>
    </source>
</evidence>
<keyword evidence="3 7" id="KW-0963">Cytoplasm</keyword>
<dbReference type="InterPro" id="IPR000504">
    <property type="entry name" value="RRM_dom"/>
</dbReference>
<feature type="domain" description="RRM" evidence="8">
    <location>
        <begin position="12"/>
        <end position="90"/>
    </location>
</feature>
<evidence type="ECO:0000313" key="10">
    <source>
        <dbReference type="EMBL" id="KRY23753.1"/>
    </source>
</evidence>
<dbReference type="InterPro" id="IPR036053">
    <property type="entry name" value="PABP-dom"/>
</dbReference>
<dbReference type="OrthoDB" id="19742at2759"/>
<evidence type="ECO:0000256" key="7">
    <source>
        <dbReference type="RuleBase" id="RU362004"/>
    </source>
</evidence>
<dbReference type="PROSITE" id="PS51309">
    <property type="entry name" value="PABC"/>
    <property type="match status" value="1"/>
</dbReference>
<dbReference type="InterPro" id="IPR035979">
    <property type="entry name" value="RBD_domain_sf"/>
</dbReference>
<dbReference type="SUPFAM" id="SSF63570">
    <property type="entry name" value="PABC (PABP) domain"/>
    <property type="match status" value="1"/>
</dbReference>
<dbReference type="InterPro" id="IPR034364">
    <property type="entry name" value="PABP_RRM1"/>
</dbReference>
<dbReference type="GO" id="GO:0005737">
    <property type="term" value="C:cytoplasm"/>
    <property type="evidence" value="ECO:0007669"/>
    <property type="project" value="UniProtKB-SubCell"/>
</dbReference>
<proteinExistence type="inferred from homology"/>
<dbReference type="InterPro" id="IPR003954">
    <property type="entry name" value="RRM_euk-type"/>
</dbReference>
<evidence type="ECO:0000313" key="11">
    <source>
        <dbReference type="Proteomes" id="UP000054783"/>
    </source>
</evidence>
<feature type="domain" description="RRM" evidence="8">
    <location>
        <begin position="100"/>
        <end position="177"/>
    </location>
</feature>
<comment type="caution">
    <text evidence="10">The sequence shown here is derived from an EMBL/GenBank/DDBJ whole genome shotgun (WGS) entry which is preliminary data.</text>
</comment>
<dbReference type="PROSITE" id="PS50102">
    <property type="entry name" value="RRM"/>
    <property type="match status" value="4"/>
</dbReference>
<gene>
    <name evidence="10" type="primary">Pabpc1</name>
    <name evidence="10" type="ORF">T12_2878</name>
</gene>
<evidence type="ECO:0000256" key="4">
    <source>
        <dbReference type="ARBA" id="ARBA00022737"/>
    </source>
</evidence>
<dbReference type="GO" id="GO:0003723">
    <property type="term" value="F:RNA binding"/>
    <property type="evidence" value="ECO:0007669"/>
    <property type="project" value="UniProtKB-UniRule"/>
</dbReference>